<dbReference type="InterPro" id="IPR003829">
    <property type="entry name" value="Pirin_N_dom"/>
</dbReference>
<dbReference type="Pfam" id="PF02678">
    <property type="entry name" value="Pirin"/>
    <property type="match status" value="1"/>
</dbReference>
<dbReference type="SUPFAM" id="SSF51182">
    <property type="entry name" value="RmlC-like cupins"/>
    <property type="match status" value="1"/>
</dbReference>
<evidence type="ECO:0000256" key="3">
    <source>
        <dbReference type="SAM" id="MobiDB-lite"/>
    </source>
</evidence>
<feature type="domain" description="Pirin N-terminal" evidence="4">
    <location>
        <begin position="64"/>
        <end position="162"/>
    </location>
</feature>
<feature type="domain" description="Pirin C-terminal" evidence="5">
    <location>
        <begin position="214"/>
        <end position="310"/>
    </location>
</feature>
<dbReference type="Proteomes" id="UP000014969">
    <property type="component" value="Unassembled WGS sequence"/>
</dbReference>
<gene>
    <name evidence="6" type="ORF">J108_18725</name>
</gene>
<feature type="compositionally biased region" description="Polar residues" evidence="3">
    <location>
        <begin position="18"/>
        <end position="27"/>
    </location>
</feature>
<dbReference type="InterPro" id="IPR011051">
    <property type="entry name" value="RmlC_Cupin_sf"/>
</dbReference>
<dbReference type="EMBL" id="ATFQ01000026">
    <property type="protein sequence ID" value="EPQ22272.1"/>
    <property type="molecule type" value="Genomic_DNA"/>
</dbReference>
<feature type="region of interest" description="Disordered" evidence="3">
    <location>
        <begin position="9"/>
        <end position="29"/>
    </location>
</feature>
<dbReference type="CDD" id="cd02909">
    <property type="entry name" value="cupin_pirin_N"/>
    <property type="match status" value="1"/>
</dbReference>
<dbReference type="InterPro" id="IPR014710">
    <property type="entry name" value="RmlC-like_jellyroll"/>
</dbReference>
<sequence>MVTNYAAHVVNSADDEGMSNTETTPTETRCEVGPCPLDDAGRPVVEILTPREVPLGGPRAMTVLRTLPQAQRSLIGAWCFADHYGPDDIGQTGGMDVAPHPHTGLQTVSWLFTGEIEHRDSSGVHAMVRPGELNLMTGGRGICHSEVSTTQTTTLHGVQLWVALPDESRDAARDFQHYAPDAVVAGGVSLRVFLGTLAGQVSPVRTATPLLGAELLLEPHSTARFDVDAGFEHGLLVDTEAIEFSGSRLTRGELGYVGTGVEQLTVTNPTEIAARAILLGGKPFGEQIVMWWNFVGRDHDEIAAFREEWQVESERFGRVEGYQGAVPRLPAPPLPRVRMVPRRNAPTANPGNATP</sequence>
<protein>
    <submittedName>
        <fullName evidence="6">Pirin</fullName>
    </submittedName>
</protein>
<dbReference type="PANTHER" id="PTHR13903">
    <property type="entry name" value="PIRIN-RELATED"/>
    <property type="match status" value="1"/>
</dbReference>
<feature type="region of interest" description="Disordered" evidence="3">
    <location>
        <begin position="333"/>
        <end position="355"/>
    </location>
</feature>
<feature type="compositionally biased region" description="Polar residues" evidence="3">
    <location>
        <begin position="346"/>
        <end position="355"/>
    </location>
</feature>
<dbReference type="InterPro" id="IPR008778">
    <property type="entry name" value="Pirin_C_dom"/>
</dbReference>
<organism evidence="6 7">
    <name type="scientific">Mycobacteroides abscessus subsp. bolletii CRM-0020</name>
    <dbReference type="NCBI Taxonomy" id="1306401"/>
    <lineage>
        <taxon>Bacteria</taxon>
        <taxon>Bacillati</taxon>
        <taxon>Actinomycetota</taxon>
        <taxon>Actinomycetes</taxon>
        <taxon>Mycobacteriales</taxon>
        <taxon>Mycobacteriaceae</taxon>
        <taxon>Mycobacteroides</taxon>
        <taxon>Mycobacteroides abscessus</taxon>
    </lineage>
</organism>
<evidence type="ECO:0000313" key="6">
    <source>
        <dbReference type="EMBL" id="EPQ22272.1"/>
    </source>
</evidence>
<dbReference type="PANTHER" id="PTHR13903:SF8">
    <property type="entry name" value="PIRIN"/>
    <property type="match status" value="1"/>
</dbReference>
<evidence type="ECO:0000256" key="1">
    <source>
        <dbReference type="ARBA" id="ARBA00008416"/>
    </source>
</evidence>
<evidence type="ECO:0000259" key="4">
    <source>
        <dbReference type="Pfam" id="PF02678"/>
    </source>
</evidence>
<accession>A0A829HRU9</accession>
<reference evidence="6 7" key="1">
    <citation type="journal article" date="2013" name="Genome Announc.">
        <title>Genome Sequence of an Epidemic Isolate of Mycobacterium abscessus subsp. bolletii from Rio de Janeiro, Brazil.</title>
        <authorList>
            <person name="Davidson R.M."/>
            <person name="Reynolds P.R."/>
            <person name="Farias-Hesson E."/>
            <person name="Duarte R.S."/>
            <person name="Jackson M."/>
            <person name="Strong M."/>
        </authorList>
    </citation>
    <scope>NUCLEOTIDE SEQUENCE [LARGE SCALE GENOMIC DNA]</scope>
    <source>
        <strain evidence="6 7">CRM-0020</strain>
    </source>
</reference>
<comment type="caution">
    <text evidence="6">The sequence shown here is derived from an EMBL/GenBank/DDBJ whole genome shotgun (WGS) entry which is preliminary data.</text>
</comment>
<evidence type="ECO:0000256" key="2">
    <source>
        <dbReference type="RuleBase" id="RU003457"/>
    </source>
</evidence>
<comment type="similarity">
    <text evidence="1 2">Belongs to the pirin family.</text>
</comment>
<evidence type="ECO:0000259" key="5">
    <source>
        <dbReference type="Pfam" id="PF05726"/>
    </source>
</evidence>
<dbReference type="Pfam" id="PF05726">
    <property type="entry name" value="Pirin_C"/>
    <property type="match status" value="1"/>
</dbReference>
<name>A0A829HRU9_9MYCO</name>
<dbReference type="AlphaFoldDB" id="A0A829HRU9"/>
<dbReference type="Gene3D" id="2.60.120.10">
    <property type="entry name" value="Jelly Rolls"/>
    <property type="match status" value="2"/>
</dbReference>
<dbReference type="InterPro" id="IPR012093">
    <property type="entry name" value="Pirin"/>
</dbReference>
<proteinExistence type="inferred from homology"/>
<evidence type="ECO:0000313" key="7">
    <source>
        <dbReference type="Proteomes" id="UP000014969"/>
    </source>
</evidence>